<proteinExistence type="predicted"/>
<comment type="caution">
    <text evidence="2">The sequence shown here is derived from an EMBL/GenBank/DDBJ whole genome shotgun (WGS) entry which is preliminary data.</text>
</comment>
<evidence type="ECO:0000313" key="2">
    <source>
        <dbReference type="EMBL" id="MPC08091.1"/>
    </source>
</evidence>
<keyword evidence="3" id="KW-1185">Reference proteome</keyword>
<reference evidence="2 3" key="1">
    <citation type="submission" date="2019-05" db="EMBL/GenBank/DDBJ databases">
        <title>Another draft genome of Portunus trituberculatus and its Hox gene families provides insights of decapod evolution.</title>
        <authorList>
            <person name="Jeong J.-H."/>
            <person name="Song I."/>
            <person name="Kim S."/>
            <person name="Choi T."/>
            <person name="Kim D."/>
            <person name="Ryu S."/>
            <person name="Kim W."/>
        </authorList>
    </citation>
    <scope>NUCLEOTIDE SEQUENCE [LARGE SCALE GENOMIC DNA]</scope>
    <source>
        <tissue evidence="2">Muscle</tissue>
    </source>
</reference>
<sequence>MERRCSDWAVVGGGGIAGLSLASGEGGELERKLVPRSTNTDTPPSPPSLPVSPGVGGVLCEGKGREG</sequence>
<gene>
    <name evidence="2" type="ORF">E2C01_000666</name>
</gene>
<dbReference type="Proteomes" id="UP000324222">
    <property type="component" value="Unassembled WGS sequence"/>
</dbReference>
<dbReference type="AlphaFoldDB" id="A0A5B7CH65"/>
<evidence type="ECO:0000256" key="1">
    <source>
        <dbReference type="SAM" id="MobiDB-lite"/>
    </source>
</evidence>
<protein>
    <submittedName>
        <fullName evidence="2">Uncharacterized protein</fullName>
    </submittedName>
</protein>
<organism evidence="2 3">
    <name type="scientific">Portunus trituberculatus</name>
    <name type="common">Swimming crab</name>
    <name type="synonym">Neptunus trituberculatus</name>
    <dbReference type="NCBI Taxonomy" id="210409"/>
    <lineage>
        <taxon>Eukaryota</taxon>
        <taxon>Metazoa</taxon>
        <taxon>Ecdysozoa</taxon>
        <taxon>Arthropoda</taxon>
        <taxon>Crustacea</taxon>
        <taxon>Multicrustacea</taxon>
        <taxon>Malacostraca</taxon>
        <taxon>Eumalacostraca</taxon>
        <taxon>Eucarida</taxon>
        <taxon>Decapoda</taxon>
        <taxon>Pleocyemata</taxon>
        <taxon>Brachyura</taxon>
        <taxon>Eubrachyura</taxon>
        <taxon>Portunoidea</taxon>
        <taxon>Portunidae</taxon>
        <taxon>Portuninae</taxon>
        <taxon>Portunus</taxon>
    </lineage>
</organism>
<accession>A0A5B7CH65</accession>
<evidence type="ECO:0000313" key="3">
    <source>
        <dbReference type="Proteomes" id="UP000324222"/>
    </source>
</evidence>
<feature type="region of interest" description="Disordered" evidence="1">
    <location>
        <begin position="19"/>
        <end position="67"/>
    </location>
</feature>
<name>A0A5B7CH65_PORTR</name>
<dbReference type="EMBL" id="VSRR010000017">
    <property type="protein sequence ID" value="MPC08091.1"/>
    <property type="molecule type" value="Genomic_DNA"/>
</dbReference>